<dbReference type="EMBL" id="JBHPBY010000431">
    <property type="protein sequence ID" value="MFC1853136.1"/>
    <property type="molecule type" value="Genomic_DNA"/>
</dbReference>
<sequence length="28" mass="3003">MKVGNARVSTGEQNLDMQVDAHKNAGCE</sequence>
<dbReference type="SUPFAM" id="SSF53041">
    <property type="entry name" value="Resolvase-like"/>
    <property type="match status" value="1"/>
</dbReference>
<evidence type="ECO:0000313" key="3">
    <source>
        <dbReference type="EMBL" id="MFC1853136.1"/>
    </source>
</evidence>
<name>A0ABV6Z3W6_UNCC1</name>
<protein>
    <submittedName>
        <fullName evidence="3">Recombinase family protein</fullName>
    </submittedName>
</protein>
<dbReference type="Proteomes" id="UP001594351">
    <property type="component" value="Unassembled WGS sequence"/>
</dbReference>
<feature type="non-terminal residue" evidence="3">
    <location>
        <position position="28"/>
    </location>
</feature>
<dbReference type="InterPro" id="IPR036162">
    <property type="entry name" value="Resolvase-like_N_sf"/>
</dbReference>
<dbReference type="PROSITE" id="PS51736">
    <property type="entry name" value="RECOMBINASES_3"/>
    <property type="match status" value="1"/>
</dbReference>
<comment type="caution">
    <text evidence="3">The sequence shown here is derived from an EMBL/GenBank/DDBJ whole genome shotgun (WGS) entry which is preliminary data.</text>
</comment>
<evidence type="ECO:0000256" key="1">
    <source>
        <dbReference type="SAM" id="MobiDB-lite"/>
    </source>
</evidence>
<feature type="domain" description="Resolvase/invertase-type recombinase catalytic" evidence="2">
    <location>
        <begin position="1"/>
        <end position="28"/>
    </location>
</feature>
<proteinExistence type="predicted"/>
<keyword evidence="4" id="KW-1185">Reference proteome</keyword>
<feature type="region of interest" description="Disordered" evidence="1">
    <location>
        <begin position="1"/>
        <end position="28"/>
    </location>
</feature>
<evidence type="ECO:0000259" key="2">
    <source>
        <dbReference type="PROSITE" id="PS51736"/>
    </source>
</evidence>
<reference evidence="3 4" key="1">
    <citation type="submission" date="2024-09" db="EMBL/GenBank/DDBJ databases">
        <title>Laminarin stimulates single cell rates of sulfate reduction while oxygen inhibits transcriptomic activity in coastal marine sediment.</title>
        <authorList>
            <person name="Lindsay M."/>
            <person name="Orcutt B."/>
            <person name="Emerson D."/>
            <person name="Stepanauskas R."/>
            <person name="D'Angelo T."/>
        </authorList>
    </citation>
    <scope>NUCLEOTIDE SEQUENCE [LARGE SCALE GENOMIC DNA]</scope>
    <source>
        <strain evidence="3">SAG AM-311-K15</strain>
    </source>
</reference>
<dbReference type="InterPro" id="IPR006119">
    <property type="entry name" value="Resolv_N"/>
</dbReference>
<evidence type="ECO:0000313" key="4">
    <source>
        <dbReference type="Proteomes" id="UP001594351"/>
    </source>
</evidence>
<organism evidence="3 4">
    <name type="scientific">candidate division CSSED10-310 bacterium</name>
    <dbReference type="NCBI Taxonomy" id="2855610"/>
    <lineage>
        <taxon>Bacteria</taxon>
        <taxon>Bacteria division CSSED10-310</taxon>
    </lineage>
</organism>
<feature type="compositionally biased region" description="Polar residues" evidence="1">
    <location>
        <begin position="7"/>
        <end position="16"/>
    </location>
</feature>
<gene>
    <name evidence="3" type="ORF">ACFL27_23305</name>
</gene>
<feature type="compositionally biased region" description="Basic and acidic residues" evidence="1">
    <location>
        <begin position="19"/>
        <end position="28"/>
    </location>
</feature>
<accession>A0ABV6Z3W6</accession>